<dbReference type="InterPro" id="IPR021852">
    <property type="entry name" value="DUF3456"/>
</dbReference>
<keyword evidence="6" id="KW-1185">Reference proteome</keyword>
<protein>
    <recommendedName>
        <fullName evidence="4">DUF3456 domain-containing protein</fullName>
    </recommendedName>
</protein>
<keyword evidence="2 3" id="KW-0732">Signal</keyword>
<accession>A0ABD6EWH2</accession>
<proteinExistence type="inferred from homology"/>
<evidence type="ECO:0000256" key="3">
    <source>
        <dbReference type="SAM" id="SignalP"/>
    </source>
</evidence>
<dbReference type="Proteomes" id="UP001608902">
    <property type="component" value="Unassembled WGS sequence"/>
</dbReference>
<evidence type="ECO:0000313" key="5">
    <source>
        <dbReference type="EMBL" id="MFH4984246.1"/>
    </source>
</evidence>
<feature type="chain" id="PRO_5044854241" description="DUF3456 domain-containing protein" evidence="3">
    <location>
        <begin position="33"/>
        <end position="173"/>
    </location>
</feature>
<evidence type="ECO:0000313" key="6">
    <source>
        <dbReference type="Proteomes" id="UP001608902"/>
    </source>
</evidence>
<dbReference type="Pfam" id="PF11938">
    <property type="entry name" value="DUF3456"/>
    <property type="match status" value="1"/>
</dbReference>
<organism evidence="5 6">
    <name type="scientific">Gnathostoma spinigerum</name>
    <dbReference type="NCBI Taxonomy" id="75299"/>
    <lineage>
        <taxon>Eukaryota</taxon>
        <taxon>Metazoa</taxon>
        <taxon>Ecdysozoa</taxon>
        <taxon>Nematoda</taxon>
        <taxon>Chromadorea</taxon>
        <taxon>Rhabditida</taxon>
        <taxon>Spirurina</taxon>
        <taxon>Gnathostomatomorpha</taxon>
        <taxon>Gnathostomatoidea</taxon>
        <taxon>Gnathostomatidae</taxon>
        <taxon>Gnathostoma</taxon>
    </lineage>
</organism>
<comment type="caution">
    <text evidence="5">The sequence shown here is derived from an EMBL/GenBank/DDBJ whole genome shotgun (WGS) entry which is preliminary data.</text>
</comment>
<evidence type="ECO:0000259" key="4">
    <source>
        <dbReference type="Pfam" id="PF11938"/>
    </source>
</evidence>
<dbReference type="PANTHER" id="PTHR15382:SF8">
    <property type="entry name" value="CANOPY B"/>
    <property type="match status" value="1"/>
</dbReference>
<dbReference type="AlphaFoldDB" id="A0ABD6EWH2"/>
<gene>
    <name evidence="5" type="ORF">AB6A40_010955</name>
</gene>
<feature type="domain" description="DUF3456" evidence="4">
    <location>
        <begin position="70"/>
        <end position="124"/>
    </location>
</feature>
<reference evidence="5 6" key="1">
    <citation type="submission" date="2024-08" db="EMBL/GenBank/DDBJ databases">
        <title>Gnathostoma spinigerum genome.</title>
        <authorList>
            <person name="Gonzalez-Bertolin B."/>
            <person name="Monzon S."/>
            <person name="Zaballos A."/>
            <person name="Jimenez P."/>
            <person name="Dekumyoy P."/>
            <person name="Varona S."/>
            <person name="Cuesta I."/>
            <person name="Sumanam S."/>
            <person name="Adisakwattana P."/>
            <person name="Gasser R.B."/>
            <person name="Hernandez-Gonzalez A."/>
            <person name="Young N.D."/>
            <person name="Perteguer M.J."/>
        </authorList>
    </citation>
    <scope>NUCLEOTIDE SEQUENCE [LARGE SCALE GENOMIC DNA]</scope>
    <source>
        <strain evidence="5">AL3</strain>
        <tissue evidence="5">Liver</tissue>
    </source>
</reference>
<feature type="signal peptide" evidence="3">
    <location>
        <begin position="1"/>
        <end position="32"/>
    </location>
</feature>
<dbReference type="EMBL" id="JBGFUD010016093">
    <property type="protein sequence ID" value="MFH4984246.1"/>
    <property type="molecule type" value="Genomic_DNA"/>
</dbReference>
<comment type="similarity">
    <text evidence="1">Belongs to the canopy family.</text>
</comment>
<dbReference type="PANTHER" id="PTHR15382">
    <property type="entry name" value="CTG4A-RELATED"/>
    <property type="match status" value="1"/>
</dbReference>
<sequence>MIPLFLSRVNSALQRSLFEVAFFFMFASVCDANVQDLTQLPTKCESCLLVSRELEAQFRILEKSSEFKASKNSEMWLIDILDTICQKMLAYRIHKDKEGLERFSKLQSPTMNTLNKLRERGVKVIFEDYISVSVFGLTLGLLSSSDERLEDEETDSSKCHKMSYVSFFRLHTV</sequence>
<evidence type="ECO:0000256" key="2">
    <source>
        <dbReference type="ARBA" id="ARBA00022729"/>
    </source>
</evidence>
<evidence type="ECO:0000256" key="1">
    <source>
        <dbReference type="ARBA" id="ARBA00007285"/>
    </source>
</evidence>
<name>A0ABD6EWH2_9BILA</name>